<proteinExistence type="predicted"/>
<name>A0A1I1UBQ8_9BACT</name>
<accession>A0A1I1UBQ8</accession>
<dbReference type="STRING" id="662367.SAMN05216167_106112"/>
<evidence type="ECO:0000313" key="2">
    <source>
        <dbReference type="EMBL" id="SFD65380.1"/>
    </source>
</evidence>
<dbReference type="AlphaFoldDB" id="A0A1I1UBQ8"/>
<feature type="signal peptide" evidence="1">
    <location>
        <begin position="1"/>
        <end position="23"/>
    </location>
</feature>
<keyword evidence="1" id="KW-0732">Signal</keyword>
<dbReference type="OrthoDB" id="950681at2"/>
<evidence type="ECO:0000256" key="1">
    <source>
        <dbReference type="SAM" id="SignalP"/>
    </source>
</evidence>
<sequence>MKTRVIFASLVLGLGLVNTLATAATTTNTDDSPAANKPASTMLVNGSQKQFASYAELNIAKFVNTTNWQNFMSVVSLYNQNPTAVLNISPADRIKFNEAALQLTDKLAKQKDANASNWTKQVGHTARMINFLWNANQSTSETPDVQHFGINI</sequence>
<dbReference type="EMBL" id="FOLQ01000006">
    <property type="protein sequence ID" value="SFD65380.1"/>
    <property type="molecule type" value="Genomic_DNA"/>
</dbReference>
<evidence type="ECO:0000313" key="3">
    <source>
        <dbReference type="Proteomes" id="UP000198598"/>
    </source>
</evidence>
<keyword evidence="3" id="KW-1185">Reference proteome</keyword>
<organism evidence="2 3">
    <name type="scientific">Spirosoma endophyticum</name>
    <dbReference type="NCBI Taxonomy" id="662367"/>
    <lineage>
        <taxon>Bacteria</taxon>
        <taxon>Pseudomonadati</taxon>
        <taxon>Bacteroidota</taxon>
        <taxon>Cytophagia</taxon>
        <taxon>Cytophagales</taxon>
        <taxon>Cytophagaceae</taxon>
        <taxon>Spirosoma</taxon>
    </lineage>
</organism>
<reference evidence="2 3" key="1">
    <citation type="submission" date="2016-10" db="EMBL/GenBank/DDBJ databases">
        <authorList>
            <person name="de Groot N.N."/>
        </authorList>
    </citation>
    <scope>NUCLEOTIDE SEQUENCE [LARGE SCALE GENOMIC DNA]</scope>
    <source>
        <strain evidence="2 3">DSM 26130</strain>
    </source>
</reference>
<feature type="chain" id="PRO_5011772956" evidence="1">
    <location>
        <begin position="24"/>
        <end position="152"/>
    </location>
</feature>
<dbReference type="RefSeq" id="WP_093828307.1">
    <property type="nucleotide sequence ID" value="NZ_FOLQ01000006.1"/>
</dbReference>
<gene>
    <name evidence="2" type="ORF">SAMN05216167_106112</name>
</gene>
<dbReference type="Proteomes" id="UP000198598">
    <property type="component" value="Unassembled WGS sequence"/>
</dbReference>
<protein>
    <submittedName>
        <fullName evidence="2">Uncharacterized protein</fullName>
    </submittedName>
</protein>